<evidence type="ECO:0000256" key="1">
    <source>
        <dbReference type="ARBA" id="ARBA00004141"/>
    </source>
</evidence>
<name>A0A066VSP9_TILAU</name>
<dbReference type="OrthoDB" id="1277691at2759"/>
<comment type="caution">
    <text evidence="7">The sequence shown here is derived from an EMBL/GenBank/DDBJ whole genome shotgun (WGS) entry which is preliminary data.</text>
</comment>
<reference evidence="7 8" key="1">
    <citation type="submission" date="2014-05" db="EMBL/GenBank/DDBJ databases">
        <title>Draft genome sequence of a rare smut relative, Tilletiaria anomala UBC 951.</title>
        <authorList>
            <consortium name="DOE Joint Genome Institute"/>
            <person name="Toome M."/>
            <person name="Kuo A."/>
            <person name="Henrissat B."/>
            <person name="Lipzen A."/>
            <person name="Tritt A."/>
            <person name="Yoshinaga Y."/>
            <person name="Zane M."/>
            <person name="Barry K."/>
            <person name="Grigoriev I.V."/>
            <person name="Spatafora J.W."/>
            <person name="Aimea M.C."/>
        </authorList>
    </citation>
    <scope>NUCLEOTIDE SEQUENCE [LARGE SCALE GENOMIC DNA]</scope>
    <source>
        <strain evidence="7 8">UBC 951</strain>
    </source>
</reference>
<dbReference type="PANTHER" id="PTHR23291">
    <property type="entry name" value="BAX INHIBITOR-RELATED"/>
    <property type="match status" value="1"/>
</dbReference>
<keyword evidence="3 6" id="KW-1133">Transmembrane helix</keyword>
<evidence type="ECO:0000256" key="2">
    <source>
        <dbReference type="ARBA" id="ARBA00022692"/>
    </source>
</evidence>
<dbReference type="RefSeq" id="XP_013242936.1">
    <property type="nucleotide sequence ID" value="XM_013387482.1"/>
</dbReference>
<dbReference type="OMA" id="TLMWSER"/>
<feature type="transmembrane region" description="Helical" evidence="6">
    <location>
        <begin position="224"/>
        <end position="244"/>
    </location>
</feature>
<feature type="transmembrane region" description="Helical" evidence="6">
    <location>
        <begin position="170"/>
        <end position="192"/>
    </location>
</feature>
<proteinExistence type="predicted"/>
<dbReference type="InterPro" id="IPR006214">
    <property type="entry name" value="Bax_inhibitor_1-related"/>
</dbReference>
<evidence type="ECO:0000256" key="5">
    <source>
        <dbReference type="SAM" id="MobiDB-lite"/>
    </source>
</evidence>
<gene>
    <name evidence="7" type="ORF">K437DRAFT_224731</name>
</gene>
<dbReference type="EMBL" id="JMSN01000048">
    <property type="protein sequence ID" value="KDN44762.1"/>
    <property type="molecule type" value="Genomic_DNA"/>
</dbReference>
<keyword evidence="8" id="KW-1185">Reference proteome</keyword>
<protein>
    <recommendedName>
        <fullName evidence="9">Bax inhibitor family protein</fullName>
    </recommendedName>
</protein>
<dbReference type="STRING" id="1037660.A0A066VSP9"/>
<dbReference type="PANTHER" id="PTHR23291:SF112">
    <property type="entry name" value="GROWTH HORMONE-INDUCIBLE TRANSMEMBRANE PROTEIN"/>
    <property type="match status" value="1"/>
</dbReference>
<evidence type="ECO:0000256" key="4">
    <source>
        <dbReference type="ARBA" id="ARBA00023136"/>
    </source>
</evidence>
<dbReference type="InParanoid" id="A0A066VSP9"/>
<dbReference type="Proteomes" id="UP000027361">
    <property type="component" value="Unassembled WGS sequence"/>
</dbReference>
<evidence type="ECO:0008006" key="9">
    <source>
        <dbReference type="Google" id="ProtNLM"/>
    </source>
</evidence>
<evidence type="ECO:0000313" key="8">
    <source>
        <dbReference type="Proteomes" id="UP000027361"/>
    </source>
</evidence>
<evidence type="ECO:0000256" key="6">
    <source>
        <dbReference type="SAM" id="Phobius"/>
    </source>
</evidence>
<evidence type="ECO:0000256" key="3">
    <source>
        <dbReference type="ARBA" id="ARBA00022989"/>
    </source>
</evidence>
<feature type="transmembrane region" description="Helical" evidence="6">
    <location>
        <begin position="101"/>
        <end position="119"/>
    </location>
</feature>
<dbReference type="GO" id="GO:0005743">
    <property type="term" value="C:mitochondrial inner membrane"/>
    <property type="evidence" value="ECO:0007669"/>
    <property type="project" value="TreeGrafter"/>
</dbReference>
<evidence type="ECO:0000313" key="7">
    <source>
        <dbReference type="EMBL" id="KDN44762.1"/>
    </source>
</evidence>
<feature type="transmembrane region" description="Helical" evidence="6">
    <location>
        <begin position="139"/>
        <end position="158"/>
    </location>
</feature>
<feature type="region of interest" description="Disordered" evidence="5">
    <location>
        <begin position="1"/>
        <end position="20"/>
    </location>
</feature>
<sequence length="355" mass="37648">MRSSLSRKPATNILTQPQPNSSSILSLARRNFTSSAARQAAPAAPKGRSSNTTVLFAQRRFASNINGSGPVTGGSFLSAPHTSPGLGVPTSLSQPGGWSRLLINAGIVAGAAFAAQLFFNRPQRDHPLSDYATHYLHQTFQWLAGGLTLTALSAIALHRTGFSIRLMTTSPWMVIGLGLITSIGGMIGAQSLPTDSPAKYLCWGLFNLSQAAVLSPLLFFSPALLARAGLYTAGVVGSLCYVGATAKDDAFLWMGGPLLAGVTVVALSSLSPLILPAHYLRTLAVSEALSLYGGLAVFGGFILFDCQKVLQHARLAEQGVVRPDPLRESIGLELDFINIFVRMVQILGMQQSRRK</sequence>
<keyword evidence="4 6" id="KW-0472">Membrane</keyword>
<comment type="subcellular location">
    <subcellularLocation>
        <location evidence="1">Membrane</location>
        <topology evidence="1">Multi-pass membrane protein</topology>
    </subcellularLocation>
</comment>
<organism evidence="7 8">
    <name type="scientific">Tilletiaria anomala (strain ATCC 24038 / CBS 436.72 / UBC 951)</name>
    <dbReference type="NCBI Taxonomy" id="1037660"/>
    <lineage>
        <taxon>Eukaryota</taxon>
        <taxon>Fungi</taxon>
        <taxon>Dikarya</taxon>
        <taxon>Basidiomycota</taxon>
        <taxon>Ustilaginomycotina</taxon>
        <taxon>Exobasidiomycetes</taxon>
        <taxon>Georgefischeriales</taxon>
        <taxon>Tilletiariaceae</taxon>
        <taxon>Tilletiaria</taxon>
    </lineage>
</organism>
<dbReference type="AlphaFoldDB" id="A0A066VSP9"/>
<dbReference type="GeneID" id="25262485"/>
<keyword evidence="2 6" id="KW-0812">Transmembrane</keyword>
<feature type="transmembrane region" description="Helical" evidence="6">
    <location>
        <begin position="282"/>
        <end position="304"/>
    </location>
</feature>
<dbReference type="Pfam" id="PF01027">
    <property type="entry name" value="Bax1-I"/>
    <property type="match status" value="1"/>
</dbReference>
<accession>A0A066VSP9</accession>
<dbReference type="HOGENOM" id="CLU_046868_0_0_1"/>
<feature type="transmembrane region" description="Helical" evidence="6">
    <location>
        <begin position="250"/>
        <end position="270"/>
    </location>
</feature>